<dbReference type="Proteomes" id="UP000201566">
    <property type="component" value="Segment"/>
</dbReference>
<protein>
    <submittedName>
        <fullName evidence="1">Uncharacterized protein</fullName>
    </submittedName>
</protein>
<reference evidence="1 2" key="1">
    <citation type="journal article" date="2013" name="Science">
        <title>Pandoraviruses: amoeba viruses with genomes up to 2.5 Mb reaching that of parasitic eukaryotes.</title>
        <authorList>
            <person name="Philippe N."/>
            <person name="Legendre M."/>
            <person name="Doutre G."/>
            <person name="Coute Y."/>
            <person name="Poirot O."/>
            <person name="Lescot M."/>
            <person name="Arslan D."/>
            <person name="Seltzer V."/>
            <person name="Bertaux L."/>
            <person name="Bruley C."/>
            <person name="Garin J."/>
            <person name="Claverie J.M."/>
            <person name="Abergel C."/>
        </authorList>
    </citation>
    <scope>NUCLEOTIDE SEQUENCE [LARGE SCALE GENOMIC DNA]</scope>
    <source>
        <strain evidence="1">Melbourne</strain>
    </source>
</reference>
<evidence type="ECO:0000313" key="2">
    <source>
        <dbReference type="Proteomes" id="UP000201566"/>
    </source>
</evidence>
<gene>
    <name evidence="1" type="ORF">pdul_cds_549</name>
</gene>
<dbReference type="RefSeq" id="YP_008319329.2">
    <property type="nucleotide sequence ID" value="NC_021858.1"/>
</dbReference>
<sequence length="143" mass="15880">MGCRQSQVQRALNMEGLRAAFDDLNISGSPFSVSKSTLLAELLALPQPLELCYPKTTRAQFLLDLKNPSFKHGTQDQDTARSIFVEKKKTDNDRVVVFGKTQTERLWVVKITRGPSKKKKQTYAATVSVGAKTYKDGMVLCGP</sequence>
<evidence type="ECO:0000313" key="1">
    <source>
        <dbReference type="EMBL" id="AGO82660.2"/>
    </source>
</evidence>
<dbReference type="KEGG" id="vg:16512287"/>
<dbReference type="GeneID" id="16512287"/>
<name>S4VTB7_9VIRU</name>
<dbReference type="EMBL" id="KC977570">
    <property type="protein sequence ID" value="AGO82660.2"/>
    <property type="molecule type" value="Genomic_DNA"/>
</dbReference>
<organism evidence="1 2">
    <name type="scientific">Pandoravirus dulcis</name>
    <dbReference type="NCBI Taxonomy" id="1349409"/>
    <lineage>
        <taxon>Viruses</taxon>
        <taxon>Pandoravirus</taxon>
    </lineage>
</organism>
<proteinExistence type="predicted"/>
<accession>S4VTB7</accession>